<sequence>MPKLETKSHADTVFKSTNRSEEIAKNDGMVSEISKALEAGYGITPDTQVDGAAYRLESLDPTLNITTFGENDFTIYKDLERVPVNQTVQKYTVYYNHGRTGHQLFQPEIAKLSVNTPNARQKTVNVKFVVDTKGASFAMQWANTTVDTQTLLEISGVNTIAKAIEYATFYGDSDLATQDGEGYEFDGISKLMDQDNVVDLHGGALTPGKLNEAATIIGKRGYGKATDAYMPVGVKADFINQHLGSQRILQPNPADHGMQVGFDITRFISANGDINLHGSTIMDLDLVLDTESTPDVNAGAAPTVQAKQVAGQGGAFLTDDKKDANGRTILSKEVGTELQYRVVAVGAHDSLPSDIATATPTAATDGVTLTITLSPLVTDLPHYVAIYRKSDVPGDEDFRLIDRVPMSKFQNGTLTYTDVNDTIPGTADVFILDRRPENIRYLEFAPIMKFPLAVTTTATNFALLWYGALQLIYPKRCVKLHNVLYASDAESLFDLA</sequence>
<name>A0A0A7NNQ3_9CAUD</name>
<proteinExistence type="predicted"/>
<evidence type="ECO:0000313" key="1">
    <source>
        <dbReference type="EMBL" id="AIZ94685.1"/>
    </source>
</evidence>
<dbReference type="EMBL" id="KP054477">
    <property type="protein sequence ID" value="AIZ94685.1"/>
    <property type="molecule type" value="Genomic_DNA"/>
</dbReference>
<evidence type="ECO:0000313" key="2">
    <source>
        <dbReference type="Proteomes" id="UP000030922"/>
    </source>
</evidence>
<protein>
    <submittedName>
        <fullName evidence="1">Major capsid protein</fullName>
    </submittedName>
</protein>
<accession>A0A0A7NNQ3</accession>
<reference evidence="2" key="1">
    <citation type="submission" date="2014-10" db="EMBL/GenBank/DDBJ databases">
        <title>Characterization of Lactobacillus fermentum phage vB_S_LfeInf.</title>
        <authorList>
            <person name="Liu M."/>
            <person name="Gill J.J."/>
            <person name="Berry J."/>
            <person name="Young R.III."/>
            <person name="Summer E.J."/>
        </authorList>
    </citation>
    <scope>NUCLEOTIDE SEQUENCE [LARGE SCALE GENOMIC DNA]</scope>
</reference>
<dbReference type="Proteomes" id="UP000030922">
    <property type="component" value="Segment"/>
</dbReference>
<dbReference type="GeneID" id="26793847"/>
<organism evidence="1 2">
    <name type="scientific">Lactobacillus phage LfeInf</name>
    <dbReference type="NCBI Taxonomy" id="1567484"/>
    <lineage>
        <taxon>Viruses</taxon>
        <taxon>Duplodnaviria</taxon>
        <taxon>Heunggongvirae</taxon>
        <taxon>Uroviricota</taxon>
        <taxon>Caudoviricetes</taxon>
        <taxon>Herelleviridae</taxon>
        <taxon>Hopescreekvirus</taxon>
        <taxon>Hopescreekvirus LfeInf</taxon>
    </lineage>
</organism>
<dbReference type="KEGG" id="vg:26793847"/>
<dbReference type="RefSeq" id="YP_009222297.1">
    <property type="nucleotide sequence ID" value="NC_029058.1"/>
</dbReference>
<keyword evidence="2" id="KW-1185">Reference proteome</keyword>
<gene>
    <name evidence="1" type="ORF">LfeInf_059</name>
</gene>
<reference evidence="1 2" key="2">
    <citation type="journal article" date="2015" name="Biotechnol. Biofuels">
        <title>Bacteriophage application restores ethanol fermentation characteristics disrupted by Lactobacillus fermentum.</title>
        <authorList>
            <person name="Liu M."/>
            <person name="Bischoff K.M."/>
            <person name="Gill J.J."/>
            <person name="Mire-Criscione M.D."/>
            <person name="Berry J.D."/>
            <person name="Young R."/>
            <person name="Summer E.J."/>
        </authorList>
    </citation>
    <scope>NUCLEOTIDE SEQUENCE [LARGE SCALE GENOMIC DNA]</scope>
</reference>
<dbReference type="OrthoDB" id="2213at10239"/>